<geneLocation type="plasmid" evidence="13">
    <name>pbo1</name>
</geneLocation>
<feature type="binding site" evidence="8">
    <location>
        <position position="220"/>
    </location>
    <ligand>
        <name>substrate</name>
    </ligand>
</feature>
<dbReference type="PRINTS" id="PR00725">
    <property type="entry name" value="DADACBPTASE1"/>
</dbReference>
<evidence type="ECO:0000256" key="1">
    <source>
        <dbReference type="ARBA" id="ARBA00007164"/>
    </source>
</evidence>
<organism evidence="12 13">
    <name type="scientific">Cytobacillus oceanisediminis 2691</name>
    <dbReference type="NCBI Taxonomy" id="1196031"/>
    <lineage>
        <taxon>Bacteria</taxon>
        <taxon>Bacillati</taxon>
        <taxon>Bacillota</taxon>
        <taxon>Bacilli</taxon>
        <taxon>Bacillales</taxon>
        <taxon>Bacillaceae</taxon>
        <taxon>Cytobacillus</taxon>
    </lineage>
</organism>
<evidence type="ECO:0000256" key="6">
    <source>
        <dbReference type="ARBA" id="ARBA00023316"/>
    </source>
</evidence>
<evidence type="ECO:0000313" key="12">
    <source>
        <dbReference type="EMBL" id="AND42911.1"/>
    </source>
</evidence>
<feature type="active site" evidence="7">
    <location>
        <position position="113"/>
    </location>
</feature>
<keyword evidence="5" id="KW-0573">Peptidoglycan synthesis</keyword>
<evidence type="ECO:0000256" key="4">
    <source>
        <dbReference type="ARBA" id="ARBA00022960"/>
    </source>
</evidence>
<dbReference type="eggNOG" id="COG1686">
    <property type="taxonomic scope" value="Bacteria"/>
</dbReference>
<keyword evidence="10" id="KW-0472">Membrane</keyword>
<dbReference type="KEGG" id="bon:A361_27420"/>
<dbReference type="EMBL" id="CP015507">
    <property type="protein sequence ID" value="AND42911.1"/>
    <property type="molecule type" value="Genomic_DNA"/>
</dbReference>
<evidence type="ECO:0000259" key="11">
    <source>
        <dbReference type="Pfam" id="PF00768"/>
    </source>
</evidence>
<feature type="domain" description="Peptidase S11 D-alanyl-D-alanine carboxypeptidase A N-terminal" evidence="11">
    <location>
        <begin position="22"/>
        <end position="250"/>
    </location>
</feature>
<evidence type="ECO:0000256" key="5">
    <source>
        <dbReference type="ARBA" id="ARBA00022984"/>
    </source>
</evidence>
<keyword evidence="2" id="KW-0732">Signal</keyword>
<sequence length="392" mass="43603">MKMLLIYVSILVFLNSPSIIVQAEEEPAISSEAAILIDSKTGEVLFEKNSNKRMYPASLTKIATAIYAIEKGNLNDIVTVGKNARVTEGTRVYLEEGETVNLQKLIQGMLINSGNDAGVAIAEHLSGSNERFSKELNMYLADLGLKETNFKNPHGLYDPEHVTTAEDLAFLTRYAMENSIFREIFGTKELKWKGVSWDTTLYTHHKLMREFPYEGVIGGKTGYVDQSGHTLVTAAQRKDLSLIAVTLKAPSQEIAYNDTMKLLDFGFNNFKTSSLSKGIDFQINNIVYNATTKLYITQSTQSNVLSTLKDDGKIEILYPSAKLLSDIQLGYAIKKNKEVKKIVKQSTNQKDEKLAKGSYIFGTILITLLVSVIVLGNRTCNKIAKTTIEEQL</sequence>
<keyword evidence="12" id="KW-0614">Plasmid</keyword>
<accession>A0A161J6K9</accession>
<dbReference type="InterPro" id="IPR001967">
    <property type="entry name" value="Peptidase_S11_N"/>
</dbReference>
<evidence type="ECO:0000256" key="9">
    <source>
        <dbReference type="RuleBase" id="RU004016"/>
    </source>
</evidence>
<evidence type="ECO:0000313" key="13">
    <source>
        <dbReference type="Proteomes" id="UP000077856"/>
    </source>
</evidence>
<dbReference type="InterPro" id="IPR012338">
    <property type="entry name" value="Beta-lactam/transpept-like"/>
</dbReference>
<keyword evidence="6" id="KW-0961">Cell wall biogenesis/degradation</keyword>
<evidence type="ECO:0000256" key="8">
    <source>
        <dbReference type="PIRSR" id="PIRSR618044-2"/>
    </source>
</evidence>
<evidence type="ECO:0000256" key="10">
    <source>
        <dbReference type="SAM" id="Phobius"/>
    </source>
</evidence>
<dbReference type="GO" id="GO:0006508">
    <property type="term" value="P:proteolysis"/>
    <property type="evidence" value="ECO:0007669"/>
    <property type="project" value="InterPro"/>
</dbReference>
<dbReference type="GO" id="GO:0009002">
    <property type="term" value="F:serine-type D-Ala-D-Ala carboxypeptidase activity"/>
    <property type="evidence" value="ECO:0007669"/>
    <property type="project" value="InterPro"/>
</dbReference>
<feature type="active site" description="Proton acceptor" evidence="7">
    <location>
        <position position="61"/>
    </location>
</feature>
<dbReference type="SUPFAM" id="SSF56601">
    <property type="entry name" value="beta-lactamase/transpeptidase-like"/>
    <property type="match status" value="1"/>
</dbReference>
<reference evidence="12 13" key="1">
    <citation type="submission" date="2016-04" db="EMBL/GenBank/DDBJ databases">
        <title>Complete genome sequence of Bacillus oceanisediminis strain 2691.</title>
        <authorList>
            <person name="Jeong H."/>
            <person name="Kim H.J."/>
            <person name="Lee D.-W."/>
        </authorList>
    </citation>
    <scope>NUCLEOTIDE SEQUENCE [LARGE SCALE GENOMIC DNA]</scope>
    <source>
        <strain evidence="12 13">2691</strain>
        <plasmid evidence="13">pbo1</plasmid>
    </source>
</reference>
<keyword evidence="10" id="KW-1133">Transmembrane helix</keyword>
<dbReference type="PANTHER" id="PTHR21581">
    <property type="entry name" value="D-ALANYL-D-ALANINE CARBOXYPEPTIDASE"/>
    <property type="match status" value="1"/>
</dbReference>
<proteinExistence type="inferred from homology"/>
<feature type="active site" description="Acyl-ester intermediate" evidence="7">
    <location>
        <position position="58"/>
    </location>
</feature>
<keyword evidence="10" id="KW-0812">Transmembrane</keyword>
<keyword evidence="4" id="KW-0133">Cell shape</keyword>
<keyword evidence="12" id="KW-0121">Carboxypeptidase</keyword>
<evidence type="ECO:0000256" key="7">
    <source>
        <dbReference type="PIRSR" id="PIRSR618044-1"/>
    </source>
</evidence>
<name>A0A161J6K9_9BACI</name>
<feature type="transmembrane region" description="Helical" evidence="10">
    <location>
        <begin position="357"/>
        <end position="376"/>
    </location>
</feature>
<dbReference type="Proteomes" id="UP000077856">
    <property type="component" value="Plasmid pBO1"/>
</dbReference>
<dbReference type="GO" id="GO:0008360">
    <property type="term" value="P:regulation of cell shape"/>
    <property type="evidence" value="ECO:0007669"/>
    <property type="project" value="UniProtKB-KW"/>
</dbReference>
<keyword evidence="12" id="KW-0645">Protease</keyword>
<dbReference type="Gene3D" id="3.40.710.10">
    <property type="entry name" value="DD-peptidase/beta-lactamase superfamily"/>
    <property type="match status" value="1"/>
</dbReference>
<evidence type="ECO:0000256" key="2">
    <source>
        <dbReference type="ARBA" id="ARBA00022729"/>
    </source>
</evidence>
<evidence type="ECO:0000256" key="3">
    <source>
        <dbReference type="ARBA" id="ARBA00022801"/>
    </source>
</evidence>
<protein>
    <submittedName>
        <fullName evidence="12">D-alanyl-D-alanine carboxypeptidase</fullName>
    </submittedName>
</protein>
<dbReference type="PANTHER" id="PTHR21581:SF33">
    <property type="entry name" value="D-ALANYL-D-ALANINE CARBOXYPEPTIDASE DACB"/>
    <property type="match status" value="1"/>
</dbReference>
<dbReference type="Pfam" id="PF00768">
    <property type="entry name" value="Peptidase_S11"/>
    <property type="match status" value="1"/>
</dbReference>
<keyword evidence="3" id="KW-0378">Hydrolase</keyword>
<dbReference type="GO" id="GO:0071555">
    <property type="term" value="P:cell wall organization"/>
    <property type="evidence" value="ECO:0007669"/>
    <property type="project" value="UniProtKB-KW"/>
</dbReference>
<dbReference type="InterPro" id="IPR018044">
    <property type="entry name" value="Peptidase_S11"/>
</dbReference>
<gene>
    <name evidence="12" type="ORF">A361_27420</name>
</gene>
<dbReference type="GO" id="GO:0009252">
    <property type="term" value="P:peptidoglycan biosynthetic process"/>
    <property type="evidence" value="ECO:0007669"/>
    <property type="project" value="UniProtKB-KW"/>
</dbReference>
<dbReference type="AlphaFoldDB" id="A0A161J6K9"/>
<comment type="similarity">
    <text evidence="1 9">Belongs to the peptidase S11 family.</text>
</comment>